<dbReference type="EMBL" id="CP001899">
    <property type="protein sequence ID" value="ADC65642.1"/>
    <property type="molecule type" value="Genomic_DNA"/>
</dbReference>
<dbReference type="AlphaFoldDB" id="D3RYS9"/>
<dbReference type="eggNOG" id="arCOG03433">
    <property type="taxonomic scope" value="Archaea"/>
</dbReference>
<evidence type="ECO:0000256" key="1">
    <source>
        <dbReference type="SAM" id="Coils"/>
    </source>
</evidence>
<keyword evidence="4" id="KW-1185">Reference proteome</keyword>
<reference evidence="4" key="1">
    <citation type="submission" date="2010-02" db="EMBL/GenBank/DDBJ databases">
        <title>Complete sequence of Ferroglobus placidus DSM 10642.</title>
        <authorList>
            <consortium name="US DOE Joint Genome Institute"/>
            <person name="Lucas S."/>
            <person name="Copeland A."/>
            <person name="Lapidus A."/>
            <person name="Cheng J.-F."/>
            <person name="Bruce D."/>
            <person name="Goodwin L."/>
            <person name="Pitluck S."/>
            <person name="Saunders E."/>
            <person name="Brettin T."/>
            <person name="Detter J.C."/>
            <person name="Han C."/>
            <person name="Tapia R."/>
            <person name="Larimer F."/>
            <person name="Land M."/>
            <person name="Hauser L."/>
            <person name="Kyrpides N."/>
            <person name="Ivanova N."/>
            <person name="Holmes D."/>
            <person name="Lovley D."/>
            <person name="Kyrpides N."/>
            <person name="Anderson I.J."/>
            <person name="Woyke T."/>
        </authorList>
    </citation>
    <scope>NUCLEOTIDE SEQUENCE [LARGE SCALE GENOMIC DNA]</scope>
    <source>
        <strain evidence="4">DSM 10642 / AEDII12DO</strain>
    </source>
</reference>
<evidence type="ECO:0000313" key="4">
    <source>
        <dbReference type="Proteomes" id="UP000002613"/>
    </source>
</evidence>
<keyword evidence="1" id="KW-0175">Coiled coil</keyword>
<feature type="coiled-coil region" evidence="1">
    <location>
        <begin position="111"/>
        <end position="138"/>
    </location>
</feature>
<dbReference type="GeneID" id="8779010"/>
<reference evidence="3 4" key="2">
    <citation type="journal article" date="2011" name="Stand. Genomic Sci.">
        <title>Complete genome sequence of Ferroglobus placidus AEDII12DO.</title>
        <authorList>
            <person name="Anderson I."/>
            <person name="Risso C."/>
            <person name="Holmes D."/>
            <person name="Lucas S."/>
            <person name="Copeland A."/>
            <person name="Lapidus A."/>
            <person name="Cheng J.F."/>
            <person name="Bruce D."/>
            <person name="Goodwin L."/>
            <person name="Pitluck S."/>
            <person name="Saunders E."/>
            <person name="Brettin T."/>
            <person name="Detter J.C."/>
            <person name="Han C."/>
            <person name="Tapia R."/>
            <person name="Larimer F."/>
            <person name="Land M."/>
            <person name="Hauser L."/>
            <person name="Woyke T."/>
            <person name="Lovley D."/>
            <person name="Kyrpides N."/>
            <person name="Ivanova N."/>
        </authorList>
    </citation>
    <scope>NUCLEOTIDE SEQUENCE [LARGE SCALE GENOMIC DNA]</scope>
    <source>
        <strain evidence="4">DSM 10642 / AEDII12DO</strain>
    </source>
</reference>
<evidence type="ECO:0000259" key="2">
    <source>
        <dbReference type="Pfam" id="PF09455"/>
    </source>
</evidence>
<proteinExistence type="predicted"/>
<dbReference type="KEGG" id="fpl:Ferp_1491"/>
<dbReference type="STRING" id="589924.Ferp_1491"/>
<protein>
    <submittedName>
        <fullName evidence="3">CRISPR-associated protein DxTHG</fullName>
    </submittedName>
</protein>
<gene>
    <name evidence="3" type="ordered locus">Ferp_1491</name>
</gene>
<dbReference type="RefSeq" id="WP_012965985.1">
    <property type="nucleotide sequence ID" value="NC_013849.1"/>
</dbReference>
<dbReference type="HOGENOM" id="CLU_985545_0_0_2"/>
<feature type="domain" description="CRISPR system endoribonuclease Csx1-like HEPN" evidence="2">
    <location>
        <begin position="196"/>
        <end position="263"/>
    </location>
</feature>
<name>D3RYS9_FERPA</name>
<dbReference type="Gene3D" id="1.10.3740.10">
    <property type="entry name" value="SSO1389-like domains"/>
    <property type="match status" value="1"/>
</dbReference>
<accession>D3RYS9</accession>
<organism evidence="3 4">
    <name type="scientific">Ferroglobus placidus (strain DSM 10642 / AEDII12DO)</name>
    <dbReference type="NCBI Taxonomy" id="589924"/>
    <lineage>
        <taxon>Archaea</taxon>
        <taxon>Methanobacteriati</taxon>
        <taxon>Methanobacteriota</taxon>
        <taxon>Archaeoglobi</taxon>
        <taxon>Archaeoglobales</taxon>
        <taxon>Archaeoglobaceae</taxon>
        <taxon>Ferroglobus</taxon>
    </lineage>
</organism>
<evidence type="ECO:0000313" key="3">
    <source>
        <dbReference type="EMBL" id="ADC65642.1"/>
    </source>
</evidence>
<dbReference type="InterPro" id="IPR019016">
    <property type="entry name" value="Csx1-like_HEPN"/>
</dbReference>
<dbReference type="Proteomes" id="UP000002613">
    <property type="component" value="Chromosome"/>
</dbReference>
<dbReference type="PaxDb" id="589924-Ferp_1491"/>
<dbReference type="SUPFAM" id="SSF160980">
    <property type="entry name" value="SSO1389-like"/>
    <property type="match status" value="1"/>
</dbReference>
<dbReference type="InterPro" id="IPR027419">
    <property type="entry name" value="CRISPR-assoc_Csx1_C"/>
</dbReference>
<sequence length="282" mass="32812">MEALRKYLTFKKLRYVLQGKRDAASLKLAYVPPILEEGQEARIEIHEFDVKVFFSLPKFGSRICGDVEKQKKMGKLLSQISRDYNTLKMAFNAIRYNTPLPFYHREIIDLNVDAESRIEELIEIVEEVENSKEILAGENSLVVRREAVDSNNIGNMFFALAMLSSVVEFWRRKIGEPEVNEIVKTFEELYKNLELEVNSRFLERDTDEIKEKAKNLVGERLLSEFYESGGSKDRKRNFFAHSGFLREITKVKKEGEKILLSYDLEVAKKLGVDVRSWLRDPS</sequence>
<dbReference type="Pfam" id="PF09455">
    <property type="entry name" value="Csx1_HEPN"/>
    <property type="match status" value="1"/>
</dbReference>